<sequence length="142" mass="14964">MKCTLPAELLLALDQQPLVFLQGVVALKCKHLEQQTIWGGISSSLALGLASLALSFCSPCSIGSSSSPASAPYTTISPSDPTQSGGLSQCVGGIQERAADLVCETFYAPHCGLHSNADLHFTLVRWSSPMELYPCCGARCVF</sequence>
<dbReference type="Proteomes" id="UP001558613">
    <property type="component" value="Unassembled WGS sequence"/>
</dbReference>
<organism evidence="1 2">
    <name type="scientific">Cirrhinus molitorella</name>
    <name type="common">mud carp</name>
    <dbReference type="NCBI Taxonomy" id="172907"/>
    <lineage>
        <taxon>Eukaryota</taxon>
        <taxon>Metazoa</taxon>
        <taxon>Chordata</taxon>
        <taxon>Craniata</taxon>
        <taxon>Vertebrata</taxon>
        <taxon>Euteleostomi</taxon>
        <taxon>Actinopterygii</taxon>
        <taxon>Neopterygii</taxon>
        <taxon>Teleostei</taxon>
        <taxon>Ostariophysi</taxon>
        <taxon>Cypriniformes</taxon>
        <taxon>Cyprinidae</taxon>
        <taxon>Labeoninae</taxon>
        <taxon>Labeonini</taxon>
        <taxon>Cirrhinus</taxon>
    </lineage>
</organism>
<accession>A0ABR3M6L5</accession>
<protein>
    <submittedName>
        <fullName evidence="1">Uncharacterized protein</fullName>
    </submittedName>
</protein>
<evidence type="ECO:0000313" key="2">
    <source>
        <dbReference type="Proteomes" id="UP001558613"/>
    </source>
</evidence>
<evidence type="ECO:0000313" key="1">
    <source>
        <dbReference type="EMBL" id="KAL1260779.1"/>
    </source>
</evidence>
<reference evidence="1 2" key="1">
    <citation type="submission" date="2023-09" db="EMBL/GenBank/DDBJ databases">
        <authorList>
            <person name="Wang M."/>
        </authorList>
    </citation>
    <scope>NUCLEOTIDE SEQUENCE [LARGE SCALE GENOMIC DNA]</scope>
    <source>
        <strain evidence="1">GT-2023</strain>
        <tissue evidence="1">Liver</tissue>
    </source>
</reference>
<name>A0ABR3M6L5_9TELE</name>
<comment type="caution">
    <text evidence="1">The sequence shown here is derived from an EMBL/GenBank/DDBJ whole genome shotgun (WGS) entry which is preliminary data.</text>
</comment>
<keyword evidence="2" id="KW-1185">Reference proteome</keyword>
<gene>
    <name evidence="1" type="ORF">QQF64_008606</name>
</gene>
<proteinExistence type="predicted"/>
<dbReference type="EMBL" id="JAYMGO010000015">
    <property type="protein sequence ID" value="KAL1260779.1"/>
    <property type="molecule type" value="Genomic_DNA"/>
</dbReference>